<organism evidence="3">
    <name type="scientific">Zeugodacus cucurbitae</name>
    <name type="common">Melon fruit fly</name>
    <name type="synonym">Bactrocera cucurbitae</name>
    <dbReference type="NCBI Taxonomy" id="28588"/>
    <lineage>
        <taxon>Eukaryota</taxon>
        <taxon>Metazoa</taxon>
        <taxon>Ecdysozoa</taxon>
        <taxon>Arthropoda</taxon>
        <taxon>Hexapoda</taxon>
        <taxon>Insecta</taxon>
        <taxon>Pterygota</taxon>
        <taxon>Neoptera</taxon>
        <taxon>Endopterygota</taxon>
        <taxon>Diptera</taxon>
        <taxon>Brachycera</taxon>
        <taxon>Muscomorpha</taxon>
        <taxon>Tephritoidea</taxon>
        <taxon>Tephritidae</taxon>
        <taxon>Zeugodacus</taxon>
        <taxon>Zeugodacus</taxon>
    </lineage>
</organism>
<reference evidence="3" key="1">
    <citation type="submission" date="2014-11" db="EMBL/GenBank/DDBJ databases">
        <authorList>
            <person name="Geib S."/>
        </authorList>
    </citation>
    <scope>NUCLEOTIDE SEQUENCE</scope>
</reference>
<dbReference type="AlphaFoldDB" id="A0A0A1WLM3"/>
<name>A0A0A1WLM3_ZEUCU</name>
<feature type="compositionally biased region" description="Polar residues" evidence="2">
    <location>
        <begin position="262"/>
        <end position="272"/>
    </location>
</feature>
<feature type="compositionally biased region" description="Basic and acidic residues" evidence="2">
    <location>
        <begin position="180"/>
        <end position="191"/>
    </location>
</feature>
<protein>
    <submittedName>
        <fullName evidence="3">Uncharacterized protein</fullName>
    </submittedName>
</protein>
<accession>A0A0A1WLM3</accession>
<feature type="region of interest" description="Disordered" evidence="2">
    <location>
        <begin position="230"/>
        <end position="276"/>
    </location>
</feature>
<feature type="compositionally biased region" description="Polar residues" evidence="2">
    <location>
        <begin position="192"/>
        <end position="203"/>
    </location>
</feature>
<proteinExistence type="predicted"/>
<evidence type="ECO:0000313" key="3">
    <source>
        <dbReference type="EMBL" id="JAC99414.1"/>
    </source>
</evidence>
<evidence type="ECO:0000256" key="1">
    <source>
        <dbReference type="SAM" id="Coils"/>
    </source>
</evidence>
<gene>
    <name evidence="3" type="ORF">g.42578</name>
</gene>
<reference evidence="3" key="2">
    <citation type="journal article" date="2015" name="Gigascience">
        <title>Reconstructing a comprehensive transcriptome assembly of a white-pupal translocated strain of the pest fruit fly Bactrocera cucurbitae.</title>
        <authorList>
            <person name="Sim S.B."/>
            <person name="Calla B."/>
            <person name="Hall B."/>
            <person name="DeRego T."/>
            <person name="Geib S.M."/>
        </authorList>
    </citation>
    <scope>NUCLEOTIDE SEQUENCE</scope>
</reference>
<feature type="region of interest" description="Disordered" evidence="2">
    <location>
        <begin position="139"/>
        <end position="203"/>
    </location>
</feature>
<dbReference type="EMBL" id="GBXI01014877">
    <property type="protein sequence ID" value="JAC99414.1"/>
    <property type="molecule type" value="Transcribed_RNA"/>
</dbReference>
<sequence>MSAESLVKHYWDCARVLEPEGHTRKLLKSYFMTKCRKLAKSTIWMPKEKFSTHTMCPRCSSKWNETNYKMFLKPQQIAYSTKARKQIEKLQEAKTSIENRRALTRKQRKRAKWLQKRVLNSVVIQCELCAHKTKIEMQKPNKTESNNETTDTTELEDIVPTETVAPTPVNLKKKKKKNKDKTAGLKLDKSKNLATKNNEVQNKTSVNKQVVPAATIKLQPSNKVVAKANSTNKVAAKPTKPTAILSQPLKAKKQKQQKAKPANNTTPKVQSKTQQQNSLLQLAALLKSQTAAKTGANATQKRLESLLK</sequence>
<feature type="coiled-coil region" evidence="1">
    <location>
        <begin position="80"/>
        <end position="107"/>
    </location>
</feature>
<keyword evidence="1" id="KW-0175">Coiled coil</keyword>
<evidence type="ECO:0000256" key="2">
    <source>
        <dbReference type="SAM" id="MobiDB-lite"/>
    </source>
</evidence>